<proteinExistence type="predicted"/>
<gene>
    <name evidence="3" type="primary">LOC111605064</name>
</gene>
<name>A0A6J1MQ72_DROHY</name>
<dbReference type="OrthoDB" id="7863620at2759"/>
<dbReference type="KEGG" id="dhe:111605064"/>
<dbReference type="GeneID" id="111605064"/>
<evidence type="ECO:0000256" key="1">
    <source>
        <dbReference type="SAM" id="MobiDB-lite"/>
    </source>
</evidence>
<evidence type="ECO:0000313" key="3">
    <source>
        <dbReference type="RefSeq" id="XP_023179163.1"/>
    </source>
</evidence>
<dbReference type="RefSeq" id="XP_023179163.1">
    <property type="nucleotide sequence ID" value="XM_023323395.2"/>
</dbReference>
<dbReference type="OMA" id="MKIIGSC"/>
<dbReference type="Proteomes" id="UP000504633">
    <property type="component" value="Unplaced"/>
</dbReference>
<sequence length="137" mass="15705">MAKQMKIIGNCPFCQREVGSDMRPINQLNMEHINILASELKDIQPGSTTLEKVSQHSEIRDSKTEASKEDEQSMSFLTKAMLNMVKEQFERPPDAEHQIPGDHAELVLAMLTEEQNSYERFLANESYAKHSPKRSRK</sequence>
<feature type="compositionally biased region" description="Basic and acidic residues" evidence="1">
    <location>
        <begin position="53"/>
        <end position="71"/>
    </location>
</feature>
<keyword evidence="2" id="KW-1185">Reference proteome</keyword>
<feature type="region of interest" description="Disordered" evidence="1">
    <location>
        <begin position="47"/>
        <end position="72"/>
    </location>
</feature>
<accession>A0A6J1MQ72</accession>
<dbReference type="AlphaFoldDB" id="A0A6J1MQ72"/>
<organism evidence="2 3">
    <name type="scientific">Drosophila hydei</name>
    <name type="common">Fruit fly</name>
    <dbReference type="NCBI Taxonomy" id="7224"/>
    <lineage>
        <taxon>Eukaryota</taxon>
        <taxon>Metazoa</taxon>
        <taxon>Ecdysozoa</taxon>
        <taxon>Arthropoda</taxon>
        <taxon>Hexapoda</taxon>
        <taxon>Insecta</taxon>
        <taxon>Pterygota</taxon>
        <taxon>Neoptera</taxon>
        <taxon>Endopterygota</taxon>
        <taxon>Diptera</taxon>
        <taxon>Brachycera</taxon>
        <taxon>Muscomorpha</taxon>
        <taxon>Ephydroidea</taxon>
        <taxon>Drosophilidae</taxon>
        <taxon>Drosophila</taxon>
    </lineage>
</organism>
<protein>
    <submittedName>
        <fullName evidence="3">Uncharacterized protein LOC111605064</fullName>
    </submittedName>
</protein>
<evidence type="ECO:0000313" key="2">
    <source>
        <dbReference type="Proteomes" id="UP000504633"/>
    </source>
</evidence>
<reference evidence="3" key="1">
    <citation type="submission" date="2025-08" db="UniProtKB">
        <authorList>
            <consortium name="RefSeq"/>
        </authorList>
    </citation>
    <scope>IDENTIFICATION</scope>
    <source>
        <strain evidence="3">15085-1641.00</strain>
        <tissue evidence="3">Whole body</tissue>
    </source>
</reference>